<dbReference type="Gene3D" id="3.30.70.270">
    <property type="match status" value="1"/>
</dbReference>
<evidence type="ECO:0000256" key="1">
    <source>
        <dbReference type="ARBA" id="ARBA00012528"/>
    </source>
</evidence>
<dbReference type="InterPro" id="IPR013656">
    <property type="entry name" value="PAS_4"/>
</dbReference>
<dbReference type="InterPro" id="IPR035965">
    <property type="entry name" value="PAS-like_dom_sf"/>
</dbReference>
<protein>
    <recommendedName>
        <fullName evidence="1">diguanylate cyclase</fullName>
        <ecNumber evidence="1">2.7.7.65</ecNumber>
    </recommendedName>
</protein>
<dbReference type="EC" id="2.7.7.65" evidence="1"/>
<dbReference type="SUPFAM" id="SSF55785">
    <property type="entry name" value="PYP-like sensor domain (PAS domain)"/>
    <property type="match status" value="1"/>
</dbReference>
<proteinExistence type="predicted"/>
<organism evidence="7 8">
    <name type="scientific">Gimesia panareensis</name>
    <dbReference type="NCBI Taxonomy" id="2527978"/>
    <lineage>
        <taxon>Bacteria</taxon>
        <taxon>Pseudomonadati</taxon>
        <taxon>Planctomycetota</taxon>
        <taxon>Planctomycetia</taxon>
        <taxon>Planctomycetales</taxon>
        <taxon>Planctomycetaceae</taxon>
        <taxon>Gimesia</taxon>
    </lineage>
</organism>
<dbReference type="Pfam" id="PF00990">
    <property type="entry name" value="GGDEF"/>
    <property type="match status" value="1"/>
</dbReference>
<feature type="transmembrane region" description="Helical" evidence="5">
    <location>
        <begin position="145"/>
        <end position="164"/>
    </location>
</feature>
<keyword evidence="5" id="KW-0812">Transmembrane</keyword>
<dbReference type="EMBL" id="CP036317">
    <property type="protein sequence ID" value="QDV19552.1"/>
    <property type="molecule type" value="Genomic_DNA"/>
</dbReference>
<feature type="coiled-coil region" evidence="3">
    <location>
        <begin position="294"/>
        <end position="331"/>
    </location>
</feature>
<dbReference type="InterPro" id="IPR000160">
    <property type="entry name" value="GGDEF_dom"/>
</dbReference>
<dbReference type="PROSITE" id="PS50887">
    <property type="entry name" value="GGDEF"/>
    <property type="match status" value="1"/>
</dbReference>
<evidence type="ECO:0000256" key="4">
    <source>
        <dbReference type="SAM" id="MobiDB-lite"/>
    </source>
</evidence>
<dbReference type="InterPro" id="IPR029787">
    <property type="entry name" value="Nucleotide_cyclase"/>
</dbReference>
<keyword evidence="7" id="KW-0548">Nucleotidyltransferase</keyword>
<dbReference type="CDD" id="cd01949">
    <property type="entry name" value="GGDEF"/>
    <property type="match status" value="1"/>
</dbReference>
<evidence type="ECO:0000256" key="5">
    <source>
        <dbReference type="SAM" id="Phobius"/>
    </source>
</evidence>
<dbReference type="AlphaFoldDB" id="A0A518FT82"/>
<reference evidence="7 8" key="1">
    <citation type="submission" date="2019-02" db="EMBL/GenBank/DDBJ databases">
        <title>Deep-cultivation of Planctomycetes and their phenomic and genomic characterization uncovers novel biology.</title>
        <authorList>
            <person name="Wiegand S."/>
            <person name="Jogler M."/>
            <person name="Boedeker C."/>
            <person name="Pinto D."/>
            <person name="Vollmers J."/>
            <person name="Rivas-Marin E."/>
            <person name="Kohn T."/>
            <person name="Peeters S.H."/>
            <person name="Heuer A."/>
            <person name="Rast P."/>
            <person name="Oberbeckmann S."/>
            <person name="Bunk B."/>
            <person name="Jeske O."/>
            <person name="Meyerdierks A."/>
            <person name="Storesund J.E."/>
            <person name="Kallscheuer N."/>
            <person name="Luecker S."/>
            <person name="Lage O.M."/>
            <person name="Pohl T."/>
            <person name="Merkel B.J."/>
            <person name="Hornburger P."/>
            <person name="Mueller R.-W."/>
            <person name="Bruemmer F."/>
            <person name="Labrenz M."/>
            <person name="Spormann A.M."/>
            <person name="Op den Camp H."/>
            <person name="Overmann J."/>
            <person name="Amann R."/>
            <person name="Jetten M.S.M."/>
            <person name="Mascher T."/>
            <person name="Medema M.H."/>
            <person name="Devos D.P."/>
            <person name="Kaster A.-K."/>
            <person name="Ovreas L."/>
            <person name="Rohde M."/>
            <person name="Galperin M.Y."/>
            <person name="Jogler C."/>
        </authorList>
    </citation>
    <scope>NUCLEOTIDE SEQUENCE [LARGE SCALE GENOMIC DNA]</scope>
    <source>
        <strain evidence="7 8">Pan153</strain>
    </source>
</reference>
<keyword evidence="3" id="KW-0175">Coiled coil</keyword>
<comment type="catalytic activity">
    <reaction evidence="2">
        <text>2 GTP = 3',3'-c-di-GMP + 2 diphosphate</text>
        <dbReference type="Rhea" id="RHEA:24898"/>
        <dbReference type="ChEBI" id="CHEBI:33019"/>
        <dbReference type="ChEBI" id="CHEBI:37565"/>
        <dbReference type="ChEBI" id="CHEBI:58805"/>
        <dbReference type="EC" id="2.7.7.65"/>
    </reaction>
</comment>
<keyword evidence="5" id="KW-1133">Transmembrane helix</keyword>
<gene>
    <name evidence="7" type="primary">ycdT_1</name>
    <name evidence="7" type="ORF">Pan153_42180</name>
</gene>
<sequence length="606" mass="67407">MRVSVTFRIVAGLVLLTLSTLLIACSLKLAPNLNRVQMEDRARYCEALAVSSSLFLTQGNTEALKGYLDAVVKHNPDISAAVLRQQDGSIFLQTGKTDDLTGTSAENRFNKVRIELREENHPWGQLEIYFPVENLGLLSLWQMPMARYITFVVACCFLGFYLFLRKTLQSLNPSKVIPGRVQEALDTLAGGLLILDTREQIVLANKTIARALRSNPDQLQGQVVSQLPWIQQAEGETNDELPWTRVLREGTTHKGVTLSLESNAAVADCFVVSCAPVLDDLGRMRGVLVSFEDVTELEKKKSELREMLQALHESREEIQKKNEELQHLATRDPLTSCLNRRSFYEQMETLWEQAQKQGTPLGCILLDIDHFKSINDNYGHSTGDLVLKGIGGALMDLVEEPGVLCRYGGEEFCILLPDHDIDQTDQVAERYRLAVESLEFDDLKVTSSFGATAISLGAENPQDLLDEADKCLYAAKRGGRNQVARWDRVPRDMDFSEPIAREPTPAQQEPAQESTEVSTEVAISLGSNMECLAQMIDAHDFTGLSCIAEQVRLTAGRHGISAIAEVAGQLQQAAEKADVIEAIYLTNRLMELCQSYQSLHLQHTVD</sequence>
<feature type="domain" description="GGDEF" evidence="6">
    <location>
        <begin position="359"/>
        <end position="488"/>
    </location>
</feature>
<keyword evidence="5" id="KW-0472">Membrane</keyword>
<dbReference type="PANTHER" id="PTHR45138:SF9">
    <property type="entry name" value="DIGUANYLATE CYCLASE DGCM-RELATED"/>
    <property type="match status" value="1"/>
</dbReference>
<dbReference type="GO" id="GO:0052621">
    <property type="term" value="F:diguanylate cyclase activity"/>
    <property type="evidence" value="ECO:0007669"/>
    <property type="project" value="UniProtKB-EC"/>
</dbReference>
<accession>A0A518FT82</accession>
<dbReference type="GO" id="GO:0005886">
    <property type="term" value="C:plasma membrane"/>
    <property type="evidence" value="ECO:0007669"/>
    <property type="project" value="TreeGrafter"/>
</dbReference>
<evidence type="ECO:0000259" key="6">
    <source>
        <dbReference type="PROSITE" id="PS50887"/>
    </source>
</evidence>
<dbReference type="PANTHER" id="PTHR45138">
    <property type="entry name" value="REGULATORY COMPONENTS OF SENSORY TRANSDUCTION SYSTEM"/>
    <property type="match status" value="1"/>
</dbReference>
<feature type="region of interest" description="Disordered" evidence="4">
    <location>
        <begin position="496"/>
        <end position="515"/>
    </location>
</feature>
<dbReference type="Gene3D" id="3.30.450.20">
    <property type="entry name" value="PAS domain"/>
    <property type="match status" value="1"/>
</dbReference>
<dbReference type="PROSITE" id="PS51257">
    <property type="entry name" value="PROKAR_LIPOPROTEIN"/>
    <property type="match status" value="1"/>
</dbReference>
<dbReference type="SMART" id="SM00267">
    <property type="entry name" value="GGDEF"/>
    <property type="match status" value="1"/>
</dbReference>
<dbReference type="InterPro" id="IPR050469">
    <property type="entry name" value="Diguanylate_Cyclase"/>
</dbReference>
<feature type="compositionally biased region" description="Polar residues" evidence="4">
    <location>
        <begin position="505"/>
        <end position="515"/>
    </location>
</feature>
<evidence type="ECO:0000256" key="3">
    <source>
        <dbReference type="SAM" id="Coils"/>
    </source>
</evidence>
<evidence type="ECO:0000256" key="2">
    <source>
        <dbReference type="ARBA" id="ARBA00034247"/>
    </source>
</evidence>
<evidence type="ECO:0000313" key="8">
    <source>
        <dbReference type="Proteomes" id="UP000320839"/>
    </source>
</evidence>
<dbReference type="NCBIfam" id="TIGR00254">
    <property type="entry name" value="GGDEF"/>
    <property type="match status" value="1"/>
</dbReference>
<dbReference type="GO" id="GO:1902201">
    <property type="term" value="P:negative regulation of bacterial-type flagellum-dependent cell motility"/>
    <property type="evidence" value="ECO:0007669"/>
    <property type="project" value="TreeGrafter"/>
</dbReference>
<dbReference type="RefSeq" id="WP_145457540.1">
    <property type="nucleotide sequence ID" value="NZ_CP036317.1"/>
</dbReference>
<keyword evidence="7" id="KW-0808">Transferase</keyword>
<dbReference type="Proteomes" id="UP000320839">
    <property type="component" value="Chromosome"/>
</dbReference>
<evidence type="ECO:0000313" key="7">
    <source>
        <dbReference type="EMBL" id="QDV19552.1"/>
    </source>
</evidence>
<dbReference type="Pfam" id="PF08448">
    <property type="entry name" value="PAS_4"/>
    <property type="match status" value="1"/>
</dbReference>
<dbReference type="OrthoDB" id="243535at2"/>
<dbReference type="GO" id="GO:0043709">
    <property type="term" value="P:cell adhesion involved in single-species biofilm formation"/>
    <property type="evidence" value="ECO:0007669"/>
    <property type="project" value="TreeGrafter"/>
</dbReference>
<name>A0A518FT82_9PLAN</name>
<dbReference type="FunFam" id="3.30.70.270:FF:000001">
    <property type="entry name" value="Diguanylate cyclase domain protein"/>
    <property type="match status" value="1"/>
</dbReference>
<dbReference type="SUPFAM" id="SSF55073">
    <property type="entry name" value="Nucleotide cyclase"/>
    <property type="match status" value="1"/>
</dbReference>
<dbReference type="InterPro" id="IPR043128">
    <property type="entry name" value="Rev_trsase/Diguanyl_cyclase"/>
</dbReference>